<proteinExistence type="predicted"/>
<sequence>MAMMFESGLSLFTMLILSTFLFLQVTVNALKEIANQLRKKDWDFSLNPCDGNTNWTTPLGNHPPPQFNNVVNCNCSLDDVCHVVNISLKGQDLAGVLPPSLAKLPSIKMIDLSFNYLNGNIPEEWESTKLEFISVTGNRLSGSIPTFLGNITTLKSLGLENNIFSGKVPAELGNLKSLSLL</sequence>
<keyword evidence="2" id="KW-1185">Reference proteome</keyword>
<protein>
    <submittedName>
        <fullName evidence="1">Uncharacterized protein</fullName>
    </submittedName>
</protein>
<dbReference type="EMBL" id="CM042029">
    <property type="protein sequence ID" value="KAI3796757.1"/>
    <property type="molecule type" value="Genomic_DNA"/>
</dbReference>
<evidence type="ECO:0000313" key="2">
    <source>
        <dbReference type="Proteomes" id="UP001056120"/>
    </source>
</evidence>
<reference evidence="1 2" key="2">
    <citation type="journal article" date="2022" name="Mol. Ecol. Resour.">
        <title>The genomes of chicory, endive, great burdock and yacon provide insights into Asteraceae paleo-polyploidization history and plant inulin production.</title>
        <authorList>
            <person name="Fan W."/>
            <person name="Wang S."/>
            <person name="Wang H."/>
            <person name="Wang A."/>
            <person name="Jiang F."/>
            <person name="Liu H."/>
            <person name="Zhao H."/>
            <person name="Xu D."/>
            <person name="Zhang Y."/>
        </authorList>
    </citation>
    <scope>NUCLEOTIDE SEQUENCE [LARGE SCALE GENOMIC DNA]</scope>
    <source>
        <strain evidence="2">cv. Yunnan</strain>
        <tissue evidence="1">Leaves</tissue>
    </source>
</reference>
<gene>
    <name evidence="1" type="ORF">L1987_39441</name>
</gene>
<dbReference type="Proteomes" id="UP001056120">
    <property type="component" value="Linkage Group LG12"/>
</dbReference>
<evidence type="ECO:0000313" key="1">
    <source>
        <dbReference type="EMBL" id="KAI3796757.1"/>
    </source>
</evidence>
<accession>A0ACB9HMA9</accession>
<comment type="caution">
    <text evidence="1">The sequence shown here is derived from an EMBL/GenBank/DDBJ whole genome shotgun (WGS) entry which is preliminary data.</text>
</comment>
<organism evidence="1 2">
    <name type="scientific">Smallanthus sonchifolius</name>
    <dbReference type="NCBI Taxonomy" id="185202"/>
    <lineage>
        <taxon>Eukaryota</taxon>
        <taxon>Viridiplantae</taxon>
        <taxon>Streptophyta</taxon>
        <taxon>Embryophyta</taxon>
        <taxon>Tracheophyta</taxon>
        <taxon>Spermatophyta</taxon>
        <taxon>Magnoliopsida</taxon>
        <taxon>eudicotyledons</taxon>
        <taxon>Gunneridae</taxon>
        <taxon>Pentapetalae</taxon>
        <taxon>asterids</taxon>
        <taxon>campanulids</taxon>
        <taxon>Asterales</taxon>
        <taxon>Asteraceae</taxon>
        <taxon>Asteroideae</taxon>
        <taxon>Heliantheae alliance</taxon>
        <taxon>Millerieae</taxon>
        <taxon>Smallanthus</taxon>
    </lineage>
</organism>
<name>A0ACB9HMA9_9ASTR</name>
<reference evidence="2" key="1">
    <citation type="journal article" date="2022" name="Mol. Ecol. Resour.">
        <title>The genomes of chicory, endive, great burdock and yacon provide insights into Asteraceae palaeo-polyploidization history and plant inulin production.</title>
        <authorList>
            <person name="Fan W."/>
            <person name="Wang S."/>
            <person name="Wang H."/>
            <person name="Wang A."/>
            <person name="Jiang F."/>
            <person name="Liu H."/>
            <person name="Zhao H."/>
            <person name="Xu D."/>
            <person name="Zhang Y."/>
        </authorList>
    </citation>
    <scope>NUCLEOTIDE SEQUENCE [LARGE SCALE GENOMIC DNA]</scope>
    <source>
        <strain evidence="2">cv. Yunnan</strain>
    </source>
</reference>